<proteinExistence type="predicted"/>
<reference evidence="1" key="1">
    <citation type="submission" date="2023-11" db="EMBL/GenBank/DDBJ databases">
        <title>Identification and selenium tolerance of Delftia acidovorans R3-25.</title>
        <authorList>
            <person name="Zhang S."/>
            <person name="Liu Y."/>
            <person name="Guo Y."/>
        </authorList>
    </citation>
    <scope>NUCLEOTIDE SEQUENCE</scope>
    <source>
        <strain evidence="1">R3-25</strain>
    </source>
</reference>
<dbReference type="Proteomes" id="UP001287445">
    <property type="component" value="Unassembled WGS sequence"/>
</dbReference>
<dbReference type="NCBIfam" id="NF033894">
    <property type="entry name" value="Eex_IncN"/>
    <property type="match status" value="1"/>
</dbReference>
<evidence type="ECO:0000313" key="1">
    <source>
        <dbReference type="EMBL" id="MDX4953630.1"/>
    </source>
</evidence>
<protein>
    <submittedName>
        <fullName evidence="1">EexN family lipoprotein</fullName>
    </submittedName>
</protein>
<gene>
    <name evidence="1" type="ORF">SGN30_09355</name>
</gene>
<dbReference type="InterPro" id="IPR047937">
    <property type="entry name" value="Eex_IncN-like"/>
</dbReference>
<dbReference type="RefSeq" id="WP_319073148.1">
    <property type="nucleotide sequence ID" value="NZ_JAWWMZ010000003.1"/>
</dbReference>
<evidence type="ECO:0000313" key="2">
    <source>
        <dbReference type="Proteomes" id="UP001287445"/>
    </source>
</evidence>
<sequence length="92" mass="10264">MKKTIPFLLAVVLSACGQSETPPKTSDSEAAIQTVEELAANPERLKELRQQCKTDRPKLGDVLCNRVAEATRKRFYGDGETPYTPQKEPPKF</sequence>
<keyword evidence="1" id="KW-0449">Lipoprotein</keyword>
<dbReference type="AlphaFoldDB" id="A0AAJ2QWW8"/>
<accession>A0AAJ2QWW8</accession>
<comment type="caution">
    <text evidence="1">The sequence shown here is derived from an EMBL/GenBank/DDBJ whole genome shotgun (WGS) entry which is preliminary data.</text>
</comment>
<organism evidence="1 2">
    <name type="scientific">Delftia acidovorans</name>
    <name type="common">Pseudomonas acidovorans</name>
    <name type="synonym">Comamonas acidovorans</name>
    <dbReference type="NCBI Taxonomy" id="80866"/>
    <lineage>
        <taxon>Bacteria</taxon>
        <taxon>Pseudomonadati</taxon>
        <taxon>Pseudomonadota</taxon>
        <taxon>Betaproteobacteria</taxon>
        <taxon>Burkholderiales</taxon>
        <taxon>Comamonadaceae</taxon>
        <taxon>Delftia</taxon>
    </lineage>
</organism>
<dbReference type="PROSITE" id="PS51257">
    <property type="entry name" value="PROKAR_LIPOPROTEIN"/>
    <property type="match status" value="1"/>
</dbReference>
<dbReference type="EMBL" id="JAWWMZ010000003">
    <property type="protein sequence ID" value="MDX4953630.1"/>
    <property type="molecule type" value="Genomic_DNA"/>
</dbReference>
<name>A0AAJ2QWW8_DELAC</name>